<feature type="chain" id="PRO_5039353783" description="Sortase" evidence="1">
    <location>
        <begin position="20"/>
        <end position="214"/>
    </location>
</feature>
<evidence type="ECO:0000256" key="1">
    <source>
        <dbReference type="SAM" id="SignalP"/>
    </source>
</evidence>
<proteinExistence type="predicted"/>
<evidence type="ECO:0008006" key="4">
    <source>
        <dbReference type="Google" id="ProtNLM"/>
    </source>
</evidence>
<organism evidence="2 3">
    <name type="scientific">Tessaracoccus flavescens</name>
    <dbReference type="NCBI Taxonomy" id="399497"/>
    <lineage>
        <taxon>Bacteria</taxon>
        <taxon>Bacillati</taxon>
        <taxon>Actinomycetota</taxon>
        <taxon>Actinomycetes</taxon>
        <taxon>Propionibacteriales</taxon>
        <taxon>Propionibacteriaceae</taxon>
        <taxon>Tessaracoccus</taxon>
    </lineage>
</organism>
<dbReference type="Proteomes" id="UP000188235">
    <property type="component" value="Chromosome"/>
</dbReference>
<name>A0A1Q2CYD0_9ACTN</name>
<accession>A0A1Q2CYD0</accession>
<keyword evidence="1" id="KW-0732">Signal</keyword>
<evidence type="ECO:0000313" key="2">
    <source>
        <dbReference type="EMBL" id="AQP51051.1"/>
    </source>
</evidence>
<dbReference type="STRING" id="399497.BW733_09640"/>
<dbReference type="KEGG" id="tfa:BW733_09640"/>
<evidence type="ECO:0000313" key="3">
    <source>
        <dbReference type="Proteomes" id="UP000188235"/>
    </source>
</evidence>
<feature type="signal peptide" evidence="1">
    <location>
        <begin position="1"/>
        <end position="19"/>
    </location>
</feature>
<gene>
    <name evidence="2" type="ORF">BW733_09640</name>
</gene>
<reference evidence="2 3" key="1">
    <citation type="journal article" date="2008" name="Int. J. Syst. Evol. Microbiol.">
        <title>Tessaracoccus flavescens sp. nov., isolated from marine sediment.</title>
        <authorList>
            <person name="Lee D.W."/>
            <person name="Lee S.D."/>
        </authorList>
    </citation>
    <scope>NUCLEOTIDE SEQUENCE [LARGE SCALE GENOMIC DNA]</scope>
    <source>
        <strain evidence="2 3">SST-39T</strain>
    </source>
</reference>
<dbReference type="EMBL" id="CP019607">
    <property type="protein sequence ID" value="AQP51051.1"/>
    <property type="molecule type" value="Genomic_DNA"/>
</dbReference>
<protein>
    <recommendedName>
        <fullName evidence="4">Sortase</fullName>
    </recommendedName>
</protein>
<dbReference type="AlphaFoldDB" id="A0A1Q2CYD0"/>
<dbReference type="PROSITE" id="PS51257">
    <property type="entry name" value="PROKAR_LIPOPROTEIN"/>
    <property type="match status" value="1"/>
</dbReference>
<keyword evidence="3" id="KW-1185">Reference proteome</keyword>
<sequence>MLRPMVATLLLTVSTVALSCLPEPASACDIQPVGDPPTVAEQFDESATVALVTVVDEHEPVLSNHASYDVDYTEIWKGSPLPGGTVDVVTHYCGGGPRLDVGDRVLILQSDSSTGYRVWDANLSLLDELRQARGDGATAATDPERFDRLNTHHPLPVPAALVDPLGILPTPARWLVVNLVGLQLAVAALCLVRRTTSPASHRVVEREAPGRTSQ</sequence>